<dbReference type="GO" id="GO:0003677">
    <property type="term" value="F:DNA binding"/>
    <property type="evidence" value="ECO:0007669"/>
    <property type="project" value="InterPro"/>
</dbReference>
<dbReference type="Pfam" id="PF00589">
    <property type="entry name" value="Phage_integrase"/>
    <property type="match status" value="1"/>
</dbReference>
<organism evidence="5">
    <name type="scientific">bioreactor metagenome</name>
    <dbReference type="NCBI Taxonomy" id="1076179"/>
    <lineage>
        <taxon>unclassified sequences</taxon>
        <taxon>metagenomes</taxon>
        <taxon>ecological metagenomes</taxon>
    </lineage>
</organism>
<protein>
    <submittedName>
        <fullName evidence="5">Tyrosine recombinase XerC</fullName>
    </submittedName>
</protein>
<dbReference type="InterPro" id="IPR011010">
    <property type="entry name" value="DNA_brk_join_enz"/>
</dbReference>
<comment type="subcellular location">
    <subcellularLocation>
        <location evidence="1">Cytoplasm</location>
    </subcellularLocation>
</comment>
<dbReference type="AlphaFoldDB" id="A0A645HPV4"/>
<dbReference type="SUPFAM" id="SSF56349">
    <property type="entry name" value="DNA breaking-rejoining enzymes"/>
    <property type="match status" value="1"/>
</dbReference>
<reference evidence="5" key="1">
    <citation type="submission" date="2019-08" db="EMBL/GenBank/DDBJ databases">
        <authorList>
            <person name="Kucharzyk K."/>
            <person name="Murdoch R.W."/>
            <person name="Higgins S."/>
            <person name="Loffler F."/>
        </authorList>
    </citation>
    <scope>NUCLEOTIDE SEQUENCE</scope>
</reference>
<dbReference type="InterPro" id="IPR050090">
    <property type="entry name" value="Tyrosine_recombinase_XerCD"/>
</dbReference>
<dbReference type="EMBL" id="VSSQ01096567">
    <property type="protein sequence ID" value="MPN40269.1"/>
    <property type="molecule type" value="Genomic_DNA"/>
</dbReference>
<keyword evidence="2" id="KW-0229">DNA integration</keyword>
<evidence type="ECO:0000256" key="1">
    <source>
        <dbReference type="ARBA" id="ARBA00004496"/>
    </source>
</evidence>
<evidence type="ECO:0000256" key="2">
    <source>
        <dbReference type="ARBA" id="ARBA00022908"/>
    </source>
</evidence>
<gene>
    <name evidence="5" type="primary">xerC_242</name>
    <name evidence="5" type="ORF">SDC9_187805</name>
</gene>
<dbReference type="GO" id="GO:0015074">
    <property type="term" value="P:DNA integration"/>
    <property type="evidence" value="ECO:0007669"/>
    <property type="project" value="UniProtKB-KW"/>
</dbReference>
<dbReference type="PANTHER" id="PTHR30349:SF77">
    <property type="entry name" value="TYROSINE RECOMBINASE XERC"/>
    <property type="match status" value="1"/>
</dbReference>
<accession>A0A645HPV4</accession>
<dbReference type="GO" id="GO:0006310">
    <property type="term" value="P:DNA recombination"/>
    <property type="evidence" value="ECO:0007669"/>
    <property type="project" value="UniProtKB-KW"/>
</dbReference>
<evidence type="ECO:0000259" key="4">
    <source>
        <dbReference type="PROSITE" id="PS51898"/>
    </source>
</evidence>
<dbReference type="InterPro" id="IPR013762">
    <property type="entry name" value="Integrase-like_cat_sf"/>
</dbReference>
<name>A0A645HPV4_9ZZZZ</name>
<dbReference type="InterPro" id="IPR002104">
    <property type="entry name" value="Integrase_catalytic"/>
</dbReference>
<dbReference type="PANTHER" id="PTHR30349">
    <property type="entry name" value="PHAGE INTEGRASE-RELATED"/>
    <property type="match status" value="1"/>
</dbReference>
<proteinExistence type="predicted"/>
<feature type="domain" description="Tyr recombinase" evidence="4">
    <location>
        <begin position="1"/>
        <end position="113"/>
    </location>
</feature>
<comment type="caution">
    <text evidence="5">The sequence shown here is derived from an EMBL/GenBank/DDBJ whole genome shotgun (WGS) entry which is preliminary data.</text>
</comment>
<evidence type="ECO:0000313" key="5">
    <source>
        <dbReference type="EMBL" id="MPN40269.1"/>
    </source>
</evidence>
<dbReference type="Gene3D" id="1.10.443.10">
    <property type="entry name" value="Intergrase catalytic core"/>
    <property type="match status" value="1"/>
</dbReference>
<dbReference type="PROSITE" id="PS51898">
    <property type="entry name" value="TYR_RECOMBINASE"/>
    <property type="match status" value="1"/>
</dbReference>
<dbReference type="GO" id="GO:0005737">
    <property type="term" value="C:cytoplasm"/>
    <property type="evidence" value="ECO:0007669"/>
    <property type="project" value="UniProtKB-SubCell"/>
</dbReference>
<sequence>MIPFYPKCGRLIEKYMNEARSLWIKEEHGYLFVSQSGKPITPRAVQMILKDAGERIGLSVEVHPHMLRHSFATHMLDNGADLRTVQELLGHENLSTTQIYTHVTVDRLKNVVKQSHPRSKK</sequence>
<evidence type="ECO:0000256" key="3">
    <source>
        <dbReference type="ARBA" id="ARBA00023172"/>
    </source>
</evidence>
<keyword evidence="3" id="KW-0233">DNA recombination</keyword>